<sequence>MTLSLIGMSLFEDKGKPKNSVMKMITVNYQQNERYLKNGRTRIRNAFKEEMHASNEFASFQSTPKTEIPSIPANNTVQITLKVNCKENIVTIENQNFDGTKNTAPTQKSLNEEISIKRNYVLAEHVDDDPPIPQKTVKSNSRRGKYSLKSATPNPNIRYYTKDEVSHALATDY</sequence>
<evidence type="ECO:0000256" key="1">
    <source>
        <dbReference type="SAM" id="MobiDB-lite"/>
    </source>
</evidence>
<proteinExistence type="predicted"/>
<evidence type="ECO:0000313" key="2">
    <source>
        <dbReference type="Proteomes" id="UP000887577"/>
    </source>
</evidence>
<organism evidence="2 3">
    <name type="scientific">Panagrolaimus superbus</name>
    <dbReference type="NCBI Taxonomy" id="310955"/>
    <lineage>
        <taxon>Eukaryota</taxon>
        <taxon>Metazoa</taxon>
        <taxon>Ecdysozoa</taxon>
        <taxon>Nematoda</taxon>
        <taxon>Chromadorea</taxon>
        <taxon>Rhabditida</taxon>
        <taxon>Tylenchina</taxon>
        <taxon>Panagrolaimomorpha</taxon>
        <taxon>Panagrolaimoidea</taxon>
        <taxon>Panagrolaimidae</taxon>
        <taxon>Panagrolaimus</taxon>
    </lineage>
</organism>
<dbReference type="AlphaFoldDB" id="A0A914Y5S5"/>
<feature type="region of interest" description="Disordered" evidence="1">
    <location>
        <begin position="126"/>
        <end position="153"/>
    </location>
</feature>
<name>A0A914Y5S5_9BILA</name>
<accession>A0A914Y5S5</accession>
<evidence type="ECO:0000313" key="3">
    <source>
        <dbReference type="WBParaSite" id="PSU_v2.g14595.t1"/>
    </source>
</evidence>
<keyword evidence="2" id="KW-1185">Reference proteome</keyword>
<dbReference type="WBParaSite" id="PSU_v2.g14595.t1">
    <property type="protein sequence ID" value="PSU_v2.g14595.t1"/>
    <property type="gene ID" value="PSU_v2.g14595"/>
</dbReference>
<dbReference type="Proteomes" id="UP000887577">
    <property type="component" value="Unplaced"/>
</dbReference>
<reference evidence="3" key="1">
    <citation type="submission" date="2022-11" db="UniProtKB">
        <authorList>
            <consortium name="WormBaseParasite"/>
        </authorList>
    </citation>
    <scope>IDENTIFICATION</scope>
</reference>
<protein>
    <submittedName>
        <fullName evidence="3">Uncharacterized protein</fullName>
    </submittedName>
</protein>